<dbReference type="Pfam" id="PF02609">
    <property type="entry name" value="Exonuc_VII_S"/>
    <property type="match status" value="1"/>
</dbReference>
<dbReference type="InterPro" id="IPR003761">
    <property type="entry name" value="Exonuc_VII_S"/>
</dbReference>
<dbReference type="OrthoDB" id="427334at2"/>
<organism evidence="7">
    <name type="scientific">Desertifilum tharense IPPAS B-1220</name>
    <dbReference type="NCBI Taxonomy" id="1781255"/>
    <lineage>
        <taxon>Bacteria</taxon>
        <taxon>Bacillati</taxon>
        <taxon>Cyanobacteriota</taxon>
        <taxon>Cyanophyceae</taxon>
        <taxon>Desertifilales</taxon>
        <taxon>Desertifilaceae</taxon>
        <taxon>Desertifilum</taxon>
    </lineage>
</organism>
<comment type="subcellular location">
    <subcellularLocation>
        <location evidence="6">Cytoplasm</location>
    </subcellularLocation>
</comment>
<proteinExistence type="inferred from homology"/>
<accession>A0A1E5QDT4</accession>
<comment type="caution">
    <text evidence="7">The sequence shown here is derived from an EMBL/GenBank/DDBJ whole genome shotgun (WGS) entry which is preliminary data.</text>
</comment>
<evidence type="ECO:0000256" key="4">
    <source>
        <dbReference type="ARBA" id="ARBA00022801"/>
    </source>
</evidence>
<evidence type="ECO:0000256" key="1">
    <source>
        <dbReference type="ARBA" id="ARBA00009998"/>
    </source>
</evidence>
<evidence type="ECO:0000256" key="5">
    <source>
        <dbReference type="ARBA" id="ARBA00022839"/>
    </source>
</evidence>
<evidence type="ECO:0000256" key="2">
    <source>
        <dbReference type="ARBA" id="ARBA00022490"/>
    </source>
</evidence>
<dbReference type="EC" id="3.1.11.6" evidence="6"/>
<evidence type="ECO:0000313" key="7">
    <source>
        <dbReference type="EMBL" id="OEJ72744.1"/>
    </source>
</evidence>
<dbReference type="GO" id="GO:0009318">
    <property type="term" value="C:exodeoxyribonuclease VII complex"/>
    <property type="evidence" value="ECO:0007669"/>
    <property type="project" value="UniProtKB-UniRule"/>
</dbReference>
<dbReference type="SUPFAM" id="SSF116842">
    <property type="entry name" value="XseB-like"/>
    <property type="match status" value="1"/>
</dbReference>
<dbReference type="AlphaFoldDB" id="A0A1E5QDT4"/>
<dbReference type="HAMAP" id="MF_00337">
    <property type="entry name" value="Exonuc_7_S"/>
    <property type="match status" value="1"/>
</dbReference>
<evidence type="ECO:0000256" key="3">
    <source>
        <dbReference type="ARBA" id="ARBA00022722"/>
    </source>
</evidence>
<protein>
    <recommendedName>
        <fullName evidence="6">Exodeoxyribonuclease 7 small subunit</fullName>
        <ecNumber evidence="6">3.1.11.6</ecNumber>
    </recommendedName>
    <alternativeName>
        <fullName evidence="6">Exodeoxyribonuclease VII small subunit</fullName>
        <shortName evidence="6">Exonuclease VII small subunit</shortName>
    </alternativeName>
</protein>
<dbReference type="NCBIfam" id="TIGR01280">
    <property type="entry name" value="xseB"/>
    <property type="match status" value="1"/>
</dbReference>
<keyword evidence="3 6" id="KW-0540">Nuclease</keyword>
<comment type="catalytic activity">
    <reaction evidence="6">
        <text>Exonucleolytic cleavage in either 5'- to 3'- or 3'- to 5'-direction to yield nucleoside 5'-phosphates.</text>
        <dbReference type="EC" id="3.1.11.6"/>
    </reaction>
</comment>
<sequence length="79" mass="9120">MSDPIFPDPQADVDWNYEATVAQVEAIIAQIESGELELAEVFDRFSHAIHYLQQCQAFLSQRRQHVDLLIETLTDEPEF</sequence>
<reference evidence="7" key="1">
    <citation type="submission" date="2016-09" db="EMBL/GenBank/DDBJ databases">
        <title>Draft genome of thermotolerant cyanobacterium Desertifilum sp. strain IPPAS B-1220.</title>
        <authorList>
            <person name="Sinetova M.A."/>
            <person name="Bolakhan K."/>
            <person name="Zayadan B.K."/>
            <person name="Mironov K.S."/>
            <person name="Ustinova V."/>
            <person name="Kupriyanova E.V."/>
            <person name="Sidorov R.A."/>
            <person name="Skrypnik A.N."/>
            <person name="Gogoleva N.E."/>
            <person name="Gogolev Y.V."/>
            <person name="Los D.A."/>
        </authorList>
    </citation>
    <scope>NUCLEOTIDE SEQUENCE [LARGE SCALE GENOMIC DNA]</scope>
    <source>
        <strain evidence="7">IPPAS B-1220</strain>
    </source>
</reference>
<name>A0A1E5QDT4_9CYAN</name>
<dbReference type="GO" id="GO:0005737">
    <property type="term" value="C:cytoplasm"/>
    <property type="evidence" value="ECO:0007669"/>
    <property type="project" value="UniProtKB-SubCell"/>
</dbReference>
<comment type="subunit">
    <text evidence="6">Heterooligomer composed of large and small subunits.</text>
</comment>
<dbReference type="Gene3D" id="1.10.287.1040">
    <property type="entry name" value="Exonuclease VII, small subunit"/>
    <property type="match status" value="1"/>
</dbReference>
<dbReference type="RefSeq" id="WP_069969646.1">
    <property type="nucleotide sequence ID" value="NZ_CM124774.1"/>
</dbReference>
<comment type="function">
    <text evidence="6">Bidirectionally degrades single-stranded DNA into large acid-insoluble oligonucleotides, which are then degraded further into small acid-soluble oligonucleotides.</text>
</comment>
<evidence type="ECO:0000256" key="6">
    <source>
        <dbReference type="HAMAP-Rule" id="MF_00337"/>
    </source>
</evidence>
<keyword evidence="4 6" id="KW-0378">Hydrolase</keyword>
<dbReference type="GO" id="GO:0006308">
    <property type="term" value="P:DNA catabolic process"/>
    <property type="evidence" value="ECO:0007669"/>
    <property type="project" value="UniProtKB-UniRule"/>
</dbReference>
<dbReference type="InterPro" id="IPR037004">
    <property type="entry name" value="Exonuc_VII_ssu_sf"/>
</dbReference>
<comment type="similarity">
    <text evidence="1 6">Belongs to the XseB family.</text>
</comment>
<dbReference type="STRING" id="1781255.BH720_23405"/>
<gene>
    <name evidence="6" type="primary">xseB</name>
    <name evidence="7" type="ORF">BH720_23405</name>
</gene>
<keyword evidence="2 6" id="KW-0963">Cytoplasm</keyword>
<dbReference type="GO" id="GO:0008855">
    <property type="term" value="F:exodeoxyribonuclease VII activity"/>
    <property type="evidence" value="ECO:0007669"/>
    <property type="project" value="UniProtKB-UniRule"/>
</dbReference>
<dbReference type="EMBL" id="MJGC01000112">
    <property type="protein sequence ID" value="OEJ72744.1"/>
    <property type="molecule type" value="Genomic_DNA"/>
</dbReference>
<keyword evidence="5 6" id="KW-0269">Exonuclease</keyword>